<comment type="subcellular location">
    <subcellularLocation>
        <location evidence="1">Endomembrane system</location>
    </subcellularLocation>
</comment>
<evidence type="ECO:0000313" key="9">
    <source>
        <dbReference type="Proteomes" id="UP000221538"/>
    </source>
</evidence>
<dbReference type="InterPro" id="IPR006311">
    <property type="entry name" value="TAT_signal"/>
</dbReference>
<name>A0A292ZEC7_SPHSA</name>
<evidence type="ECO:0000256" key="7">
    <source>
        <dbReference type="ARBA" id="ARBA00024031"/>
    </source>
</evidence>
<dbReference type="GO" id="GO:0012505">
    <property type="term" value="C:endomembrane system"/>
    <property type="evidence" value="ECO:0007669"/>
    <property type="project" value="UniProtKB-SubCell"/>
</dbReference>
<dbReference type="PROSITE" id="PS51318">
    <property type="entry name" value="TAT"/>
    <property type="match status" value="1"/>
</dbReference>
<keyword evidence="2" id="KW-0813">Transport</keyword>
<comment type="similarity">
    <text evidence="7">Belongs to the CmpA/NrtA family.</text>
</comment>
<gene>
    <name evidence="8" type="ORF">SFOMI_2001</name>
</gene>
<evidence type="ECO:0000256" key="5">
    <source>
        <dbReference type="ARBA" id="ARBA00022729"/>
    </source>
</evidence>
<dbReference type="EMBL" id="BEWI01000031">
    <property type="protein sequence ID" value="GAY21458.1"/>
    <property type="molecule type" value="Genomic_DNA"/>
</dbReference>
<evidence type="ECO:0000256" key="4">
    <source>
        <dbReference type="ARBA" id="ARBA00022519"/>
    </source>
</evidence>
<proteinExistence type="inferred from homology"/>
<reference evidence="8 9" key="2">
    <citation type="journal article" date="2013" name="Environ. Sci. Technol.">
        <title>The 4-tert-butylphenol-utilizing bacterium Sphingobium fuliginis OMI can degrade bisphenols via phenolic ring hydroxylation and meta-cleavage pathway.</title>
        <authorList>
            <person name="Ogata Y."/>
            <person name="Goda S."/>
            <person name="Toyama T."/>
            <person name="Sei K."/>
            <person name="Ike M."/>
        </authorList>
    </citation>
    <scope>NUCLEOTIDE SEQUENCE [LARGE SCALE GENOMIC DNA]</scope>
    <source>
        <strain evidence="8 9">OMI</strain>
    </source>
</reference>
<accession>A0A292ZEC7</accession>
<evidence type="ECO:0000313" key="8">
    <source>
        <dbReference type="EMBL" id="GAY21458.1"/>
    </source>
</evidence>
<reference evidence="8 9" key="1">
    <citation type="journal article" date="2013" name="Biodegradation">
        <title>Occurrence of 4-tert-butylphenol (4-t-BP) biodegradation in an aquatic sample caused by the presence of Spirodela polyrrhiza and isolation of a 4-t-BP-utilizing bacterium.</title>
        <authorList>
            <person name="Ogata Y."/>
            <person name="Toyama T."/>
            <person name="Yu N."/>
            <person name="Wang X."/>
            <person name="Sei K."/>
            <person name="Ike M."/>
        </authorList>
    </citation>
    <scope>NUCLEOTIDE SEQUENCE [LARGE SCALE GENOMIC DNA]</scope>
    <source>
        <strain evidence="8 9">OMI</strain>
    </source>
</reference>
<dbReference type="Gene3D" id="3.40.190.10">
    <property type="entry name" value="Periplasmic binding protein-like II"/>
    <property type="match status" value="2"/>
</dbReference>
<organism evidence="8 9">
    <name type="scientific">Sphingobium fuliginis (strain ATCC 27551)</name>
    <dbReference type="NCBI Taxonomy" id="336203"/>
    <lineage>
        <taxon>Bacteria</taxon>
        <taxon>Pseudomonadati</taxon>
        <taxon>Pseudomonadota</taxon>
        <taxon>Alphaproteobacteria</taxon>
        <taxon>Sphingomonadales</taxon>
        <taxon>Sphingomonadaceae</taxon>
        <taxon>Sphingobium</taxon>
    </lineage>
</organism>
<dbReference type="InterPro" id="IPR044527">
    <property type="entry name" value="NrtA/CpmA_ABC-bd_dom"/>
</dbReference>
<keyword evidence="4" id="KW-0997">Cell inner membrane</keyword>
<comment type="caution">
    <text evidence="8">The sequence shown here is derived from an EMBL/GenBank/DDBJ whole genome shotgun (WGS) entry which is preliminary data.</text>
</comment>
<protein>
    <submittedName>
        <fullName evidence="8">Nitrate ABC transporter, nitrate-binding protein</fullName>
    </submittedName>
</protein>
<dbReference type="PANTHER" id="PTHR30024:SF7">
    <property type="entry name" value="NITRATE_NITRITE BINDING PROTEIN NRTA"/>
    <property type="match status" value="1"/>
</dbReference>
<dbReference type="Pfam" id="PF13379">
    <property type="entry name" value="NMT1_2"/>
    <property type="match status" value="1"/>
</dbReference>
<evidence type="ECO:0000256" key="6">
    <source>
        <dbReference type="ARBA" id="ARBA00023136"/>
    </source>
</evidence>
<evidence type="ECO:0000256" key="3">
    <source>
        <dbReference type="ARBA" id="ARBA00022475"/>
    </source>
</evidence>
<evidence type="ECO:0000256" key="2">
    <source>
        <dbReference type="ARBA" id="ARBA00022448"/>
    </source>
</evidence>
<keyword evidence="5" id="KW-0732">Signal</keyword>
<keyword evidence="6" id="KW-0472">Membrane</keyword>
<keyword evidence="3" id="KW-1003">Cell membrane</keyword>
<dbReference type="CDD" id="cd13553">
    <property type="entry name" value="PBP2_NrtA_CpmA_like"/>
    <property type="match status" value="1"/>
</dbReference>
<dbReference type="SUPFAM" id="SSF53850">
    <property type="entry name" value="Periplasmic binding protein-like II"/>
    <property type="match status" value="1"/>
</dbReference>
<dbReference type="Proteomes" id="UP000221538">
    <property type="component" value="Unassembled WGS sequence"/>
</dbReference>
<dbReference type="PANTHER" id="PTHR30024">
    <property type="entry name" value="ALIPHATIC SULFONATES-BINDING PROTEIN-RELATED"/>
    <property type="match status" value="1"/>
</dbReference>
<evidence type="ECO:0000256" key="1">
    <source>
        <dbReference type="ARBA" id="ARBA00004308"/>
    </source>
</evidence>
<dbReference type="AlphaFoldDB" id="A0A292ZEC7"/>
<sequence>MAMTPPGQGPTTFVPAAFLLGFRWRHGCCRAAFGIDFRALDRFRRWLVARCFRQSRATRKGHQGMAEGDNQHGVSRRGLLKRSGTAALLAAVQQAFPSGAFAAGAGPEVTGAKLGFIALTDAAPLIIARELGFFAKYGMPDVQVAKQASWGATRDNLVLGSAGGGIDGAHILTPMPYLLTLGAIGKATPMSILARLNVNGQAISVSKEYLGARADLNAGKMKGVIAQRKAAGKKISMAMTFPGGTHDMWLRYWLAAGGIDPDKDVELITVPPPQMVANMKADTMDAFCVGEPWNDQLVAQQLGYTAVSTGQMWMNHPEKSFAMRSDWVAKYPRAALAITAAIIEAQRWADNPGNIARLAGTIAGRDYLKCPITDIADRLQGNFTMGDGRKFPNAAFRMKFFAGYASFPYKSHDLWFLTENQRWGKLPMTLDSKGVIAKVNRSDIWRKAAAMLGGKGPASDSRGVEKFFDGKTFDPANPKAYLASLAIKRV</sequence>